<dbReference type="RefSeq" id="WP_073045361.1">
    <property type="nucleotide sequence ID" value="NZ_FQZL01000004.1"/>
</dbReference>
<dbReference type="Gene3D" id="1.20.200.10">
    <property type="entry name" value="Fumarase/aspartase (Central domain)"/>
    <property type="match status" value="2"/>
</dbReference>
<proteinExistence type="predicted"/>
<dbReference type="PANTHER" id="PTHR10362">
    <property type="entry name" value="HISTIDINE AMMONIA-LYASE"/>
    <property type="match status" value="1"/>
</dbReference>
<dbReference type="STRING" id="1121476.SAMN02745751_00038"/>
<evidence type="ECO:0000313" key="3">
    <source>
        <dbReference type="Proteomes" id="UP000184052"/>
    </source>
</evidence>
<dbReference type="AlphaFoldDB" id="A0A1M6A9I4"/>
<sequence length="400" mass="44382">MKTKTINFDFLAGKIKSDNKLIDSHYPESITALTLYLLAREYSDKVNFASALEKKAEASLPSIPASLATEKEQADFIIEVLGDLAGMADNMREVLHKVLPAAYGIYGVVKSMNLAKAVDLTLALNLEAIRGERGAFDLRLHNISRPFKQQENSAENTLRILEDTEFADDKGRFSFGYDTHPRCQDAISFRAAPQTHGGARDALDFMKKSIEEYMESDLDLSTQLRYAADMAITALAGFGNISERRAFRLNDHNFSYGLPTNLIYKDPGYNHGFVVVQAVGTAILGELKTNALPTRSSMDERLNRTLAFSSAKRVVDSLGLLSKILMIEAFMSCQGIDLVRKVLPELKLGKGTEAAYSRIRESVKLVESNRYIIPEMNELDRMIFTGELISAVEDAVGSLK</sequence>
<dbReference type="InterPro" id="IPR008948">
    <property type="entry name" value="L-Aspartase-like"/>
</dbReference>
<gene>
    <name evidence="2" type="ORF">SAMN02745751_00038</name>
</gene>
<keyword evidence="3" id="KW-1185">Reference proteome</keyword>
<evidence type="ECO:0000256" key="1">
    <source>
        <dbReference type="ARBA" id="ARBA00023239"/>
    </source>
</evidence>
<protein>
    <submittedName>
        <fullName evidence="2">Aromatic amino acid lyase</fullName>
    </submittedName>
</protein>
<accession>A0A1M6A9I4</accession>
<organism evidence="2 3">
    <name type="scientific">Dethiosulfatibacter aminovorans DSM 17477</name>
    <dbReference type="NCBI Taxonomy" id="1121476"/>
    <lineage>
        <taxon>Bacteria</taxon>
        <taxon>Bacillati</taxon>
        <taxon>Bacillota</taxon>
        <taxon>Tissierellia</taxon>
        <taxon>Dethiosulfatibacter</taxon>
    </lineage>
</organism>
<keyword evidence="1 2" id="KW-0456">Lyase</keyword>
<dbReference type="InterPro" id="IPR001106">
    <property type="entry name" value="Aromatic_Lyase"/>
</dbReference>
<dbReference type="Pfam" id="PF00221">
    <property type="entry name" value="Lyase_aromatic"/>
    <property type="match status" value="2"/>
</dbReference>
<dbReference type="Proteomes" id="UP000184052">
    <property type="component" value="Unassembled WGS sequence"/>
</dbReference>
<dbReference type="EMBL" id="FQZL01000004">
    <property type="protein sequence ID" value="SHI33120.1"/>
    <property type="molecule type" value="Genomic_DNA"/>
</dbReference>
<name>A0A1M6A9I4_9FIRM</name>
<dbReference type="GO" id="GO:0016841">
    <property type="term" value="F:ammonia-lyase activity"/>
    <property type="evidence" value="ECO:0007669"/>
    <property type="project" value="UniProtKB-ARBA"/>
</dbReference>
<dbReference type="SUPFAM" id="SSF48557">
    <property type="entry name" value="L-aspartase-like"/>
    <property type="match status" value="1"/>
</dbReference>
<dbReference type="OrthoDB" id="9806955at2"/>
<reference evidence="2 3" key="1">
    <citation type="submission" date="2016-11" db="EMBL/GenBank/DDBJ databases">
        <authorList>
            <person name="Jaros S."/>
            <person name="Januszkiewicz K."/>
            <person name="Wedrychowicz H."/>
        </authorList>
    </citation>
    <scope>NUCLEOTIDE SEQUENCE [LARGE SCALE GENOMIC DNA]</scope>
    <source>
        <strain evidence="2 3">DSM 17477</strain>
    </source>
</reference>
<evidence type="ECO:0000313" key="2">
    <source>
        <dbReference type="EMBL" id="SHI33120.1"/>
    </source>
</evidence>